<organism evidence="5 6">
    <name type="scientific">Massilia terrae</name>
    <dbReference type="NCBI Taxonomy" id="1811224"/>
    <lineage>
        <taxon>Bacteria</taxon>
        <taxon>Pseudomonadati</taxon>
        <taxon>Pseudomonadota</taxon>
        <taxon>Betaproteobacteria</taxon>
        <taxon>Burkholderiales</taxon>
        <taxon>Oxalobacteraceae</taxon>
        <taxon>Telluria group</taxon>
        <taxon>Massilia</taxon>
    </lineage>
</organism>
<dbReference type="Proteomes" id="UP001204621">
    <property type="component" value="Unassembled WGS sequence"/>
</dbReference>
<sequence>MAPATMFVFDCSTPSTPIPVGSFDLKADGDGLFTYGKTYLQRRNAFSIDPRHLPLRGDEMQLPRQPDNTYGVLSDSGPNSWGTNLTARLLRKVHNPLPRNAVEWFLQSKHFGSGCLAFVATPHSQLLLGKVQVRSNDLSPRLFDALDDYLTDPDQALDAETVTLLVPGGDLGGVRPKTIVMHDGQEHIAKFSRPDDLYDVPAAEYATLRLAYMTGITVPNFELRSIGTRSVLLVERFDRTEDGGRIHYLSANSFLRPKPLSEDRREYQTSFSYAAIAEALRTYSDTALEDAHELFRRMVLNIVVGNVDDHLRNHALLMAKPGVLRLSPAFDICPQLEAPFRGQNIGVGSHGTASTVENALSQCERFFLRREEALKIWAEVKAVTSTWRDVFAEAGISQKDRNRLAGCFAVADEATAVVVNLGDAGTHNEVLGQIKAPLPST</sequence>
<evidence type="ECO:0000256" key="1">
    <source>
        <dbReference type="ARBA" id="ARBA00010164"/>
    </source>
</evidence>
<dbReference type="RefSeq" id="WP_258813968.1">
    <property type="nucleotide sequence ID" value="NZ_JANUGU010000010.1"/>
</dbReference>
<comment type="similarity">
    <text evidence="1">Belongs to the HipA Ser/Thr kinase family.</text>
</comment>
<dbReference type="Pfam" id="PF07804">
    <property type="entry name" value="HipA_C"/>
    <property type="match status" value="1"/>
</dbReference>
<dbReference type="PANTHER" id="PTHR37419:SF8">
    <property type="entry name" value="TOXIN YJJJ"/>
    <property type="match status" value="1"/>
</dbReference>
<proteinExistence type="inferred from homology"/>
<evidence type="ECO:0000313" key="6">
    <source>
        <dbReference type="Proteomes" id="UP001204621"/>
    </source>
</evidence>
<comment type="caution">
    <text evidence="5">The sequence shown here is derived from an EMBL/GenBank/DDBJ whole genome shotgun (WGS) entry which is preliminary data.</text>
</comment>
<evidence type="ECO:0000256" key="3">
    <source>
        <dbReference type="ARBA" id="ARBA00022777"/>
    </source>
</evidence>
<gene>
    <name evidence="5" type="ORF">NX778_22105</name>
</gene>
<dbReference type="InterPro" id="IPR052028">
    <property type="entry name" value="HipA_Ser/Thr_kinase"/>
</dbReference>
<dbReference type="PANTHER" id="PTHR37419">
    <property type="entry name" value="SERINE/THREONINE-PROTEIN KINASE TOXIN HIPA"/>
    <property type="match status" value="1"/>
</dbReference>
<reference evidence="5 6" key="1">
    <citation type="submission" date="2022-08" db="EMBL/GenBank/DDBJ databases">
        <title>Reclassification of Massilia species as members of the genera Telluria, Duganella, Pseudoduganella, Mokoshia gen. nov. and Zemynaea gen. nov. using orthogonal and non-orthogonal genome-based approaches.</title>
        <authorList>
            <person name="Bowman J.P."/>
        </authorList>
    </citation>
    <scope>NUCLEOTIDE SEQUENCE [LARGE SCALE GENOMIC DNA]</scope>
    <source>
        <strain evidence="5 6">JCM 31606</strain>
    </source>
</reference>
<accession>A0ABT2D5W6</accession>
<keyword evidence="3" id="KW-0418">Kinase</keyword>
<dbReference type="InterPro" id="IPR012893">
    <property type="entry name" value="HipA-like_C"/>
</dbReference>
<protein>
    <submittedName>
        <fullName evidence="5">HipA domain-containing protein</fullName>
    </submittedName>
</protein>
<keyword evidence="2" id="KW-0808">Transferase</keyword>
<evidence type="ECO:0000256" key="2">
    <source>
        <dbReference type="ARBA" id="ARBA00022679"/>
    </source>
</evidence>
<feature type="domain" description="HipA-like C-terminal" evidence="4">
    <location>
        <begin position="171"/>
        <end position="387"/>
    </location>
</feature>
<evidence type="ECO:0000259" key="4">
    <source>
        <dbReference type="Pfam" id="PF07804"/>
    </source>
</evidence>
<dbReference type="EMBL" id="JANUGU010000010">
    <property type="protein sequence ID" value="MCS0660770.1"/>
    <property type="molecule type" value="Genomic_DNA"/>
</dbReference>
<name>A0ABT2D5W6_9BURK</name>
<evidence type="ECO:0000313" key="5">
    <source>
        <dbReference type="EMBL" id="MCS0660770.1"/>
    </source>
</evidence>
<keyword evidence="6" id="KW-1185">Reference proteome</keyword>